<dbReference type="Pfam" id="PF12705">
    <property type="entry name" value="PDDEXK_1"/>
    <property type="match status" value="1"/>
</dbReference>
<organism evidence="5 6">
    <name type="scientific">Agromyces atrinae</name>
    <dbReference type="NCBI Taxonomy" id="592376"/>
    <lineage>
        <taxon>Bacteria</taxon>
        <taxon>Bacillati</taxon>
        <taxon>Actinomycetota</taxon>
        <taxon>Actinomycetes</taxon>
        <taxon>Micrococcales</taxon>
        <taxon>Microbacteriaceae</taxon>
        <taxon>Agromyces</taxon>
    </lineage>
</organism>
<protein>
    <recommendedName>
        <fullName evidence="4">PD-(D/E)XK endonuclease-like domain-containing protein</fullName>
    </recommendedName>
</protein>
<accession>A0A4Q2M7Y3</accession>
<evidence type="ECO:0000313" key="6">
    <source>
        <dbReference type="Proteomes" id="UP000292686"/>
    </source>
</evidence>
<dbReference type="InterPro" id="IPR038726">
    <property type="entry name" value="PDDEXK_AddAB-type"/>
</dbReference>
<name>A0A4Q2M7Y3_9MICO</name>
<comment type="caution">
    <text evidence="5">The sequence shown here is derived from an EMBL/GenBank/DDBJ whole genome shotgun (WGS) entry which is preliminary data.</text>
</comment>
<dbReference type="RefSeq" id="WP_129175742.1">
    <property type="nucleotide sequence ID" value="NZ_JACCBI010000001.1"/>
</dbReference>
<keyword evidence="1" id="KW-0227">DNA damage</keyword>
<reference evidence="5 6" key="1">
    <citation type="submission" date="2019-01" db="EMBL/GenBank/DDBJ databases">
        <title>Agromyces.</title>
        <authorList>
            <person name="Li J."/>
        </authorList>
    </citation>
    <scope>NUCLEOTIDE SEQUENCE [LARGE SCALE GENOMIC DNA]</scope>
    <source>
        <strain evidence="5 6">DSM 23870</strain>
    </source>
</reference>
<evidence type="ECO:0000256" key="2">
    <source>
        <dbReference type="ARBA" id="ARBA00022806"/>
    </source>
</evidence>
<dbReference type="GO" id="GO:0004386">
    <property type="term" value="F:helicase activity"/>
    <property type="evidence" value="ECO:0007669"/>
    <property type="project" value="UniProtKB-KW"/>
</dbReference>
<proteinExistence type="predicted"/>
<dbReference type="Proteomes" id="UP000292686">
    <property type="component" value="Unassembled WGS sequence"/>
</dbReference>
<feature type="domain" description="PD-(D/E)XK endonuclease-like" evidence="4">
    <location>
        <begin position="26"/>
        <end position="314"/>
    </location>
</feature>
<dbReference type="InterPro" id="IPR011604">
    <property type="entry name" value="PDDEXK-like_dom_sf"/>
</dbReference>
<evidence type="ECO:0000259" key="4">
    <source>
        <dbReference type="Pfam" id="PF12705"/>
    </source>
</evidence>
<dbReference type="EMBL" id="SDPM01000006">
    <property type="protein sequence ID" value="RXZ86071.1"/>
    <property type="molecule type" value="Genomic_DNA"/>
</dbReference>
<sequence length="413" mass="45096">MSGGQRAFDSGVERSRALLPDAPELWTYSSLREVETCALRYALSSASYPDLWDGYGYPRFVHPSALFGDIVHDSLERIVRALVAAGCSAASTPEAVAVLRALGGYSVVATEALEQRMAMLDGNPRVSATRREQIQRLLADRVPEARVDVQTRLSRLTLVPRRGRPAALGLALHSGGHTRTALGPGSYAEVSLRANELRIKGRLDLLTISASHVDIVDHKTGREDPDHLDQLRFYGVLWENDLAANPSRMPMGELTVAYPATDITIQSPDASELDRITQSIKSRVRAADEQIEADPPVATTGPHCVQCPVRSICPAYWDSMNHDPTSVAPNSWFDFEGIVGDQNGAKSWWLLDRFGSRRVLLLRIASGAELAQGQRLRLLGIRRDHDPGVDGIVATLTTTSESFILSGEIAGTR</sequence>
<dbReference type="OrthoDB" id="9791397at2"/>
<keyword evidence="6" id="KW-1185">Reference proteome</keyword>
<gene>
    <name evidence="5" type="ORF">ESP50_12795</name>
</gene>
<evidence type="ECO:0000313" key="5">
    <source>
        <dbReference type="EMBL" id="RXZ86071.1"/>
    </source>
</evidence>
<keyword evidence="2" id="KW-0378">Hydrolase</keyword>
<evidence type="ECO:0000256" key="3">
    <source>
        <dbReference type="ARBA" id="ARBA00023204"/>
    </source>
</evidence>
<keyword evidence="3" id="KW-0234">DNA repair</keyword>
<dbReference type="GO" id="GO:0006281">
    <property type="term" value="P:DNA repair"/>
    <property type="evidence" value="ECO:0007669"/>
    <property type="project" value="UniProtKB-KW"/>
</dbReference>
<keyword evidence="2" id="KW-0347">Helicase</keyword>
<dbReference type="Gene3D" id="3.90.320.10">
    <property type="match status" value="1"/>
</dbReference>
<evidence type="ECO:0000256" key="1">
    <source>
        <dbReference type="ARBA" id="ARBA00022763"/>
    </source>
</evidence>
<keyword evidence="2" id="KW-0547">Nucleotide-binding</keyword>
<keyword evidence="2" id="KW-0067">ATP-binding</keyword>
<dbReference type="AlphaFoldDB" id="A0A4Q2M7Y3"/>